<feature type="region of interest" description="Disordered" evidence="1">
    <location>
        <begin position="1"/>
        <end position="45"/>
    </location>
</feature>
<organism evidence="2 3">
    <name type="scientific">Phytohabitans rumicis</name>
    <dbReference type="NCBI Taxonomy" id="1076125"/>
    <lineage>
        <taxon>Bacteria</taxon>
        <taxon>Bacillati</taxon>
        <taxon>Actinomycetota</taxon>
        <taxon>Actinomycetes</taxon>
        <taxon>Micromonosporales</taxon>
        <taxon>Micromonosporaceae</taxon>
    </lineage>
</organism>
<proteinExistence type="predicted"/>
<accession>A0A6V8KUS3</accession>
<reference evidence="2 3" key="1">
    <citation type="submission" date="2020-03" db="EMBL/GenBank/DDBJ databases">
        <title>Whole genome shotgun sequence of Phytohabitans rumicis NBRC 108638.</title>
        <authorList>
            <person name="Komaki H."/>
            <person name="Tamura T."/>
        </authorList>
    </citation>
    <scope>NUCLEOTIDE SEQUENCE [LARGE SCALE GENOMIC DNA]</scope>
    <source>
        <strain evidence="2 3">NBRC 108638</strain>
    </source>
</reference>
<reference evidence="2 3" key="2">
    <citation type="submission" date="2020-03" db="EMBL/GenBank/DDBJ databases">
        <authorList>
            <person name="Ichikawa N."/>
            <person name="Kimura A."/>
            <person name="Kitahashi Y."/>
            <person name="Uohara A."/>
        </authorList>
    </citation>
    <scope>NUCLEOTIDE SEQUENCE [LARGE SCALE GENOMIC DNA]</scope>
    <source>
        <strain evidence="2 3">NBRC 108638</strain>
    </source>
</reference>
<dbReference type="AlphaFoldDB" id="A0A6V8KUS3"/>
<sequence>MHLSAGTGLNPNHFPGSPGNNPDGSAHFGNKLTATEWAQNHGDTHGVGFGVKVPNDWLNEHVKAGRIDVYDGLTENHLEYIIPKELFEAFNRFPRFPWSGR</sequence>
<evidence type="ECO:0000313" key="3">
    <source>
        <dbReference type="Proteomes" id="UP000482960"/>
    </source>
</evidence>
<evidence type="ECO:0000256" key="1">
    <source>
        <dbReference type="SAM" id="MobiDB-lite"/>
    </source>
</evidence>
<keyword evidence="3" id="KW-1185">Reference proteome</keyword>
<dbReference type="RefSeq" id="WP_173074594.1">
    <property type="nucleotide sequence ID" value="NZ_BAABJB010000063.1"/>
</dbReference>
<evidence type="ECO:0000313" key="2">
    <source>
        <dbReference type="EMBL" id="GFJ87584.1"/>
    </source>
</evidence>
<gene>
    <name evidence="2" type="ORF">Prum_012260</name>
</gene>
<comment type="caution">
    <text evidence="2">The sequence shown here is derived from an EMBL/GenBank/DDBJ whole genome shotgun (WGS) entry which is preliminary data.</text>
</comment>
<dbReference type="EMBL" id="BLPG01000001">
    <property type="protein sequence ID" value="GFJ87584.1"/>
    <property type="molecule type" value="Genomic_DNA"/>
</dbReference>
<protein>
    <submittedName>
        <fullName evidence="2">Uncharacterized protein</fullName>
    </submittedName>
</protein>
<dbReference type="Proteomes" id="UP000482960">
    <property type="component" value="Unassembled WGS sequence"/>
</dbReference>
<name>A0A6V8KUS3_9ACTN</name>